<gene>
    <name evidence="1" type="ORF">OE747_20265</name>
</gene>
<organism evidence="1 2">
    <name type="scientific">Ruegeria aquimaris</name>
    <dbReference type="NCBI Taxonomy" id="2984333"/>
    <lineage>
        <taxon>Bacteria</taxon>
        <taxon>Pseudomonadati</taxon>
        <taxon>Pseudomonadota</taxon>
        <taxon>Alphaproteobacteria</taxon>
        <taxon>Rhodobacterales</taxon>
        <taxon>Roseobacteraceae</taxon>
        <taxon>Ruegeria</taxon>
    </lineage>
</organism>
<evidence type="ECO:0000313" key="1">
    <source>
        <dbReference type="EMBL" id="MCV2890679.1"/>
    </source>
</evidence>
<dbReference type="EMBL" id="JAOWLB010000020">
    <property type="protein sequence ID" value="MCV2890679.1"/>
    <property type="molecule type" value="Genomic_DNA"/>
</dbReference>
<keyword evidence="2" id="KW-1185">Reference proteome</keyword>
<protein>
    <submittedName>
        <fullName evidence="1">Uncharacterized protein</fullName>
    </submittedName>
</protein>
<name>A0ABT3APU2_9RHOB</name>
<proteinExistence type="predicted"/>
<dbReference type="RefSeq" id="WP_263830302.1">
    <property type="nucleotide sequence ID" value="NZ_JAOWLB010000020.1"/>
</dbReference>
<comment type="caution">
    <text evidence="1">The sequence shown here is derived from an EMBL/GenBank/DDBJ whole genome shotgun (WGS) entry which is preliminary data.</text>
</comment>
<dbReference type="Proteomes" id="UP001320899">
    <property type="component" value="Unassembled WGS sequence"/>
</dbReference>
<reference evidence="1 2" key="1">
    <citation type="submission" date="2022-10" db="EMBL/GenBank/DDBJ databases">
        <title>Ruegeria sp. nov., isolated from ocean surface sediments.</title>
        <authorList>
            <person name="He W."/>
            <person name="Xue H.-P."/>
            <person name="Zhang D.-F."/>
        </authorList>
    </citation>
    <scope>NUCLEOTIDE SEQUENCE [LARGE SCALE GENOMIC DNA]</scope>
    <source>
        <strain evidence="1 2">XHP0148</strain>
    </source>
</reference>
<accession>A0ABT3APU2</accession>
<sequence length="77" mass="8668">MLIVDRYLVNKTRSQNGNWFWLLHGFFRFAQSATQLSTVTSSATNFINRGGKIDQSQISVGFCIEADTLWQAAQSGH</sequence>
<evidence type="ECO:0000313" key="2">
    <source>
        <dbReference type="Proteomes" id="UP001320899"/>
    </source>
</evidence>